<name>A0AAV1RQP4_9ROSI</name>
<dbReference type="AlphaFoldDB" id="A0AAV1RQP4"/>
<dbReference type="Proteomes" id="UP001314170">
    <property type="component" value="Unassembled WGS sequence"/>
</dbReference>
<keyword evidence="2" id="KW-1185">Reference proteome</keyword>
<accession>A0AAV1RQP4</accession>
<dbReference type="EMBL" id="CAWUPB010001156">
    <property type="protein sequence ID" value="CAK7339004.1"/>
    <property type="molecule type" value="Genomic_DNA"/>
</dbReference>
<proteinExistence type="predicted"/>
<reference evidence="1 2" key="1">
    <citation type="submission" date="2024-01" db="EMBL/GenBank/DDBJ databases">
        <authorList>
            <person name="Waweru B."/>
        </authorList>
    </citation>
    <scope>NUCLEOTIDE SEQUENCE [LARGE SCALE GENOMIC DNA]</scope>
</reference>
<sequence length="90" mass="10025">MGNINITISRVFLPTVENNKNQPNLVLPDPSQSDIKAASAQAGTLNKIQLYKCIKSRSMNPKTRFLPAALFCNTSSKTKKEWLKPHLAKN</sequence>
<evidence type="ECO:0000313" key="1">
    <source>
        <dbReference type="EMBL" id="CAK7339004.1"/>
    </source>
</evidence>
<evidence type="ECO:0000313" key="2">
    <source>
        <dbReference type="Proteomes" id="UP001314170"/>
    </source>
</evidence>
<comment type="caution">
    <text evidence="1">The sequence shown here is derived from an EMBL/GenBank/DDBJ whole genome shotgun (WGS) entry which is preliminary data.</text>
</comment>
<organism evidence="1 2">
    <name type="scientific">Dovyalis caffra</name>
    <dbReference type="NCBI Taxonomy" id="77055"/>
    <lineage>
        <taxon>Eukaryota</taxon>
        <taxon>Viridiplantae</taxon>
        <taxon>Streptophyta</taxon>
        <taxon>Embryophyta</taxon>
        <taxon>Tracheophyta</taxon>
        <taxon>Spermatophyta</taxon>
        <taxon>Magnoliopsida</taxon>
        <taxon>eudicotyledons</taxon>
        <taxon>Gunneridae</taxon>
        <taxon>Pentapetalae</taxon>
        <taxon>rosids</taxon>
        <taxon>fabids</taxon>
        <taxon>Malpighiales</taxon>
        <taxon>Salicaceae</taxon>
        <taxon>Flacourtieae</taxon>
        <taxon>Dovyalis</taxon>
    </lineage>
</organism>
<gene>
    <name evidence="1" type="ORF">DCAF_LOCUS14052</name>
</gene>
<protein>
    <submittedName>
        <fullName evidence="1">Uncharacterized protein</fullName>
    </submittedName>
</protein>